<protein>
    <submittedName>
        <fullName evidence="2">Uncharacterized protein</fullName>
    </submittedName>
</protein>
<evidence type="ECO:0000313" key="3">
    <source>
        <dbReference type="Proteomes" id="UP001148018"/>
    </source>
</evidence>
<organism evidence="2 3">
    <name type="scientific">Muraenolepis orangiensis</name>
    <name type="common">Patagonian moray cod</name>
    <dbReference type="NCBI Taxonomy" id="630683"/>
    <lineage>
        <taxon>Eukaryota</taxon>
        <taxon>Metazoa</taxon>
        <taxon>Chordata</taxon>
        <taxon>Craniata</taxon>
        <taxon>Vertebrata</taxon>
        <taxon>Euteleostomi</taxon>
        <taxon>Actinopterygii</taxon>
        <taxon>Neopterygii</taxon>
        <taxon>Teleostei</taxon>
        <taxon>Neoteleostei</taxon>
        <taxon>Acanthomorphata</taxon>
        <taxon>Zeiogadaria</taxon>
        <taxon>Gadariae</taxon>
        <taxon>Gadiformes</taxon>
        <taxon>Muraenolepidoidei</taxon>
        <taxon>Muraenolepididae</taxon>
        <taxon>Muraenolepis</taxon>
    </lineage>
</organism>
<name>A0A9Q0I8K4_9TELE</name>
<dbReference type="Proteomes" id="UP001148018">
    <property type="component" value="Unassembled WGS sequence"/>
</dbReference>
<evidence type="ECO:0000256" key="1">
    <source>
        <dbReference type="SAM" id="MobiDB-lite"/>
    </source>
</evidence>
<evidence type="ECO:0000313" key="2">
    <source>
        <dbReference type="EMBL" id="KAJ3591057.1"/>
    </source>
</evidence>
<gene>
    <name evidence="2" type="ORF">NHX12_009004</name>
</gene>
<comment type="caution">
    <text evidence="2">The sequence shown here is derived from an EMBL/GenBank/DDBJ whole genome shotgun (WGS) entry which is preliminary data.</text>
</comment>
<keyword evidence="3" id="KW-1185">Reference proteome</keyword>
<sequence length="69" mass="7729">MKTQCDLLARSQEDAFKDLLLWFPGRLLLHAFMILAASEVNPSVPAQPSSYGHTLNHRDRGFCTSTPAR</sequence>
<dbReference type="EMBL" id="JANIIK010000114">
    <property type="protein sequence ID" value="KAJ3591057.1"/>
    <property type="molecule type" value="Genomic_DNA"/>
</dbReference>
<reference evidence="2" key="1">
    <citation type="submission" date="2022-07" db="EMBL/GenBank/DDBJ databases">
        <title>Chromosome-level genome of Muraenolepis orangiensis.</title>
        <authorList>
            <person name="Kim J."/>
        </authorList>
    </citation>
    <scope>NUCLEOTIDE SEQUENCE</scope>
    <source>
        <strain evidence="2">KU_S4_2022</strain>
        <tissue evidence="2">Muscle</tissue>
    </source>
</reference>
<feature type="region of interest" description="Disordered" evidence="1">
    <location>
        <begin position="46"/>
        <end position="69"/>
    </location>
</feature>
<proteinExistence type="predicted"/>
<dbReference type="AlphaFoldDB" id="A0A9Q0I8K4"/>
<accession>A0A9Q0I8K4</accession>